<dbReference type="EMBL" id="BAQW01000001">
    <property type="protein sequence ID" value="GBR07501.1"/>
    <property type="molecule type" value="Genomic_DNA"/>
</dbReference>
<evidence type="ECO:0000313" key="1">
    <source>
        <dbReference type="EMBL" id="GBR07501.1"/>
    </source>
</evidence>
<comment type="caution">
    <text evidence="1">The sequence shown here is derived from an EMBL/GenBank/DDBJ whole genome shotgun (WGS) entry which is preliminary data.</text>
</comment>
<protein>
    <recommendedName>
        <fullName evidence="3">Secreted protein</fullName>
    </recommendedName>
</protein>
<sequence length="111" mass="12002">MAAADRLVRCRLTARIVAVALKVNFALIEAVEGLRQPRLAAPCWFWRLVAGNAETSELAVIAAPRTRFCQPMPQFCITQTSMVRVVVLLELVTCSLTTIPGMADFAPGTGA</sequence>
<proteinExistence type="predicted"/>
<accession>A0ABQ0Q730</accession>
<evidence type="ECO:0000313" key="2">
    <source>
        <dbReference type="Proteomes" id="UP001061070"/>
    </source>
</evidence>
<gene>
    <name evidence="1" type="ORF">AA0228_0024</name>
</gene>
<reference evidence="1" key="1">
    <citation type="submission" date="2013-04" db="EMBL/GenBank/DDBJ databases">
        <title>The genome sequencing project of 58 acetic acid bacteria.</title>
        <authorList>
            <person name="Okamoto-Kainuma A."/>
            <person name="Ishikawa M."/>
            <person name="Umino S."/>
            <person name="Koizumi Y."/>
            <person name="Shiwa Y."/>
            <person name="Yoshikawa H."/>
            <person name="Matsutani M."/>
            <person name="Matsushita K."/>
        </authorList>
    </citation>
    <scope>NUCLEOTIDE SEQUENCE</scope>
    <source>
        <strain evidence="1">NRIC 0228</strain>
    </source>
</reference>
<evidence type="ECO:0008006" key="3">
    <source>
        <dbReference type="Google" id="ProtNLM"/>
    </source>
</evidence>
<name>A0ABQ0Q730_9PROT</name>
<dbReference type="Proteomes" id="UP001061070">
    <property type="component" value="Unassembled WGS sequence"/>
</dbReference>
<keyword evidence="2" id="KW-1185">Reference proteome</keyword>
<organism evidence="1 2">
    <name type="scientific">Gluconobacter frateurii NRIC 0228</name>
    <dbReference type="NCBI Taxonomy" id="1307946"/>
    <lineage>
        <taxon>Bacteria</taxon>
        <taxon>Pseudomonadati</taxon>
        <taxon>Pseudomonadota</taxon>
        <taxon>Alphaproteobacteria</taxon>
        <taxon>Acetobacterales</taxon>
        <taxon>Acetobacteraceae</taxon>
        <taxon>Gluconobacter</taxon>
    </lineage>
</organism>